<proteinExistence type="predicted"/>
<organism evidence="2 3">
    <name type="scientific">Calycina marina</name>
    <dbReference type="NCBI Taxonomy" id="1763456"/>
    <lineage>
        <taxon>Eukaryota</taxon>
        <taxon>Fungi</taxon>
        <taxon>Dikarya</taxon>
        <taxon>Ascomycota</taxon>
        <taxon>Pezizomycotina</taxon>
        <taxon>Leotiomycetes</taxon>
        <taxon>Helotiales</taxon>
        <taxon>Pezizellaceae</taxon>
        <taxon>Calycina</taxon>
    </lineage>
</organism>
<dbReference type="Proteomes" id="UP000887226">
    <property type="component" value="Unassembled WGS sequence"/>
</dbReference>
<reference evidence="2" key="1">
    <citation type="journal article" date="2021" name="IMA Fungus">
        <title>Genomic characterization of three marine fungi, including Emericellopsis atlantica sp. nov. with signatures of a generalist lifestyle and marine biomass degradation.</title>
        <authorList>
            <person name="Hagestad O.C."/>
            <person name="Hou L."/>
            <person name="Andersen J.H."/>
            <person name="Hansen E.H."/>
            <person name="Altermark B."/>
            <person name="Li C."/>
            <person name="Kuhnert E."/>
            <person name="Cox R.J."/>
            <person name="Crous P.W."/>
            <person name="Spatafora J.W."/>
            <person name="Lail K."/>
            <person name="Amirebrahimi M."/>
            <person name="Lipzen A."/>
            <person name="Pangilinan J."/>
            <person name="Andreopoulos W."/>
            <person name="Hayes R.D."/>
            <person name="Ng V."/>
            <person name="Grigoriev I.V."/>
            <person name="Jackson S.A."/>
            <person name="Sutton T.D.S."/>
            <person name="Dobson A.D.W."/>
            <person name="Rama T."/>
        </authorList>
    </citation>
    <scope>NUCLEOTIDE SEQUENCE</scope>
    <source>
        <strain evidence="2">TRa3180A</strain>
    </source>
</reference>
<evidence type="ECO:0000256" key="1">
    <source>
        <dbReference type="SAM" id="SignalP"/>
    </source>
</evidence>
<evidence type="ECO:0000313" key="2">
    <source>
        <dbReference type="EMBL" id="KAG9244154.1"/>
    </source>
</evidence>
<keyword evidence="3" id="KW-1185">Reference proteome</keyword>
<dbReference type="EMBL" id="MU253926">
    <property type="protein sequence ID" value="KAG9244154.1"/>
    <property type="molecule type" value="Genomic_DNA"/>
</dbReference>
<feature type="signal peptide" evidence="1">
    <location>
        <begin position="1"/>
        <end position="19"/>
    </location>
</feature>
<dbReference type="OrthoDB" id="2151789at2759"/>
<sequence>MKIPGFSLYLIAVATFTDSLLIPSDCISIPPIFSTVRTATRGELTGGCNAGAPMEAQVLIATMAISNSAAFMEAFYQMSDIAAQEMSCSFRSPVHVQAKELGVWKEYFYLNYANNLQKPTRGYGEENVEMLKNISRKYDPWKTSQKAVVGGFKLDE</sequence>
<name>A0A9P8CEJ8_9HELO</name>
<accession>A0A9P8CEJ8</accession>
<dbReference type="AlphaFoldDB" id="A0A9P8CEJ8"/>
<comment type="caution">
    <text evidence="2">The sequence shown here is derived from an EMBL/GenBank/DDBJ whole genome shotgun (WGS) entry which is preliminary data.</text>
</comment>
<feature type="chain" id="PRO_5040291640" description="Berberine/berberine-like domain-containing protein" evidence="1">
    <location>
        <begin position="20"/>
        <end position="156"/>
    </location>
</feature>
<keyword evidence="1" id="KW-0732">Signal</keyword>
<evidence type="ECO:0000313" key="3">
    <source>
        <dbReference type="Proteomes" id="UP000887226"/>
    </source>
</evidence>
<protein>
    <recommendedName>
        <fullName evidence="4">Berberine/berberine-like domain-containing protein</fullName>
    </recommendedName>
</protein>
<gene>
    <name evidence="2" type="ORF">BJ878DRAFT_575983</name>
</gene>
<evidence type="ECO:0008006" key="4">
    <source>
        <dbReference type="Google" id="ProtNLM"/>
    </source>
</evidence>